<dbReference type="RefSeq" id="WP_249096347.1">
    <property type="nucleotide sequence ID" value="NZ_JAMAST010000001.1"/>
</dbReference>
<reference evidence="1 2" key="1">
    <citation type="submission" date="2022-05" db="EMBL/GenBank/DDBJ databases">
        <title>Sporolactobacillus sp nov CPB3-1, isolated from tree bark (Mangifera indica L.).</title>
        <authorList>
            <person name="Phuengjayaem S."/>
            <person name="Tanasupawat S."/>
        </authorList>
    </citation>
    <scope>NUCLEOTIDE SEQUENCE [LARGE SCALE GENOMIC DNA]</scope>
    <source>
        <strain evidence="1 2">CPB3-1</strain>
    </source>
</reference>
<name>A0ABT0M8S1_9BACL</name>
<gene>
    <name evidence="1" type="ORF">M3N64_01680</name>
</gene>
<dbReference type="Pfam" id="PF13076">
    <property type="entry name" value="Fur_reg_FbpA"/>
    <property type="match status" value="1"/>
</dbReference>
<dbReference type="EMBL" id="JAMAST010000001">
    <property type="protein sequence ID" value="MCL1630664.1"/>
    <property type="molecule type" value="Genomic_DNA"/>
</dbReference>
<accession>A0ABT0M8S1</accession>
<keyword evidence="2" id="KW-1185">Reference proteome</keyword>
<protein>
    <submittedName>
        <fullName evidence="1">Fur-regulated basic protein FbpA</fullName>
    </submittedName>
</protein>
<evidence type="ECO:0000313" key="1">
    <source>
        <dbReference type="EMBL" id="MCL1630664.1"/>
    </source>
</evidence>
<sequence>MHTINLLRKAVENRKKYLIQVLKKNYVVKESDQLSNWTLSELENEWKNYQKRCEEDIG</sequence>
<proteinExistence type="predicted"/>
<comment type="caution">
    <text evidence="1">The sequence shown here is derived from an EMBL/GenBank/DDBJ whole genome shotgun (WGS) entry which is preliminary data.</text>
</comment>
<evidence type="ECO:0000313" key="2">
    <source>
        <dbReference type="Proteomes" id="UP001203004"/>
    </source>
</evidence>
<dbReference type="Proteomes" id="UP001203004">
    <property type="component" value="Unassembled WGS sequence"/>
</dbReference>
<dbReference type="InterPro" id="IPR025072">
    <property type="entry name" value="Fur_reg_FbpA"/>
</dbReference>
<organism evidence="1 2">
    <name type="scientific">Sporolactobacillus mangiferae</name>
    <dbReference type="NCBI Taxonomy" id="2940498"/>
    <lineage>
        <taxon>Bacteria</taxon>
        <taxon>Bacillati</taxon>
        <taxon>Bacillota</taxon>
        <taxon>Bacilli</taxon>
        <taxon>Bacillales</taxon>
        <taxon>Sporolactobacillaceae</taxon>
        <taxon>Sporolactobacillus</taxon>
    </lineage>
</organism>